<dbReference type="Proteomes" id="UP000001918">
    <property type="component" value="Chromosome"/>
</dbReference>
<reference evidence="2 3" key="1">
    <citation type="journal article" date="2011" name="Stand. Genomic Sci.">
        <title>Complete genome sequence of Thermomonospora curvata type strain (B9).</title>
        <authorList>
            <person name="Chertkov O."/>
            <person name="Sikorski J."/>
            <person name="Nolan M."/>
            <person name="Lapidus A."/>
            <person name="Lucas S."/>
            <person name="Del Rio T.G."/>
            <person name="Tice H."/>
            <person name="Cheng J.F."/>
            <person name="Goodwin L."/>
            <person name="Pitluck S."/>
            <person name="Liolios K."/>
            <person name="Ivanova N."/>
            <person name="Mavromatis K."/>
            <person name="Mikhailova N."/>
            <person name="Ovchinnikova G."/>
            <person name="Pati A."/>
            <person name="Chen A."/>
            <person name="Palaniappan K."/>
            <person name="Djao O.D."/>
            <person name="Land M."/>
            <person name="Hauser L."/>
            <person name="Chang Y.J."/>
            <person name="Jeffries C.D."/>
            <person name="Brettin T."/>
            <person name="Han C."/>
            <person name="Detter J.C."/>
            <person name="Rohde M."/>
            <person name="Goker M."/>
            <person name="Woyke T."/>
            <person name="Bristow J."/>
            <person name="Eisen J.A."/>
            <person name="Markowitz V."/>
            <person name="Hugenholtz P."/>
            <person name="Klenk H.P."/>
            <person name="Kyrpides N.C."/>
        </authorList>
    </citation>
    <scope>NUCLEOTIDE SEQUENCE [LARGE SCALE GENOMIC DNA]</scope>
    <source>
        <strain evidence="3">ATCC 19995 / DSM 43183 / JCM 3096 / KCTC 9072 / NBRC 15933 / NCIMB 10081 / Henssen B9</strain>
    </source>
</reference>
<name>D1A472_THECD</name>
<gene>
    <name evidence="2" type="ordered locus">Tcur_4419</name>
</gene>
<dbReference type="STRING" id="471852.Tcur_4419"/>
<evidence type="ECO:0000313" key="3">
    <source>
        <dbReference type="Proteomes" id="UP000001918"/>
    </source>
</evidence>
<protein>
    <submittedName>
        <fullName evidence="2">Uncharacterized protein</fullName>
    </submittedName>
</protein>
<sequence length="107" mass="11049">MNSARGRIVTRPGTPGPAVLRRSHCAARPGAQKTAFRTFATEPTDMGHPPRDVHIGVLAKVATRGHGASHNRAVTGATVASSPRASLEATPSAASSPYNAVRTEEGV</sequence>
<accession>D1A472</accession>
<dbReference type="HOGENOM" id="CLU_2208805_0_0_11"/>
<dbReference type="EMBL" id="CP001738">
    <property type="protein sequence ID" value="ACY99946.1"/>
    <property type="molecule type" value="Genomic_DNA"/>
</dbReference>
<evidence type="ECO:0000313" key="2">
    <source>
        <dbReference type="EMBL" id="ACY99946.1"/>
    </source>
</evidence>
<keyword evidence="3" id="KW-1185">Reference proteome</keyword>
<feature type="region of interest" description="Disordered" evidence="1">
    <location>
        <begin position="1"/>
        <end position="21"/>
    </location>
</feature>
<dbReference type="AlphaFoldDB" id="D1A472"/>
<dbReference type="KEGG" id="tcu:Tcur_4419"/>
<evidence type="ECO:0000256" key="1">
    <source>
        <dbReference type="SAM" id="MobiDB-lite"/>
    </source>
</evidence>
<proteinExistence type="predicted"/>
<organism evidence="2 3">
    <name type="scientific">Thermomonospora curvata (strain ATCC 19995 / DSM 43183 / JCM 3096 / KCTC 9072 / NBRC 15933 / NCIMB 10081 / Henssen B9)</name>
    <dbReference type="NCBI Taxonomy" id="471852"/>
    <lineage>
        <taxon>Bacteria</taxon>
        <taxon>Bacillati</taxon>
        <taxon>Actinomycetota</taxon>
        <taxon>Actinomycetes</taxon>
        <taxon>Streptosporangiales</taxon>
        <taxon>Thermomonosporaceae</taxon>
        <taxon>Thermomonospora</taxon>
    </lineage>
</organism>
<feature type="region of interest" description="Disordered" evidence="1">
    <location>
        <begin position="76"/>
        <end position="107"/>
    </location>
</feature>